<feature type="chain" id="PRO_5002511660" evidence="3">
    <location>
        <begin position="23"/>
        <end position="255"/>
    </location>
</feature>
<dbReference type="Gene3D" id="1.25.40.10">
    <property type="entry name" value="Tetratricopeptide repeat domain"/>
    <property type="match status" value="1"/>
</dbReference>
<evidence type="ECO:0000313" key="5">
    <source>
        <dbReference type="Proteomes" id="UP000034883"/>
    </source>
</evidence>
<feature type="region of interest" description="Disordered" evidence="1">
    <location>
        <begin position="123"/>
        <end position="149"/>
    </location>
</feature>
<organism evidence="4 5">
    <name type="scientific">Sandaracinus amylolyticus</name>
    <dbReference type="NCBI Taxonomy" id="927083"/>
    <lineage>
        <taxon>Bacteria</taxon>
        <taxon>Pseudomonadati</taxon>
        <taxon>Myxococcota</taxon>
        <taxon>Polyangia</taxon>
        <taxon>Polyangiales</taxon>
        <taxon>Sandaracinaceae</taxon>
        <taxon>Sandaracinus</taxon>
    </lineage>
</organism>
<dbReference type="STRING" id="927083.DB32_006932"/>
<keyword evidence="2" id="KW-1133">Transmembrane helix</keyword>
<dbReference type="InterPro" id="IPR011990">
    <property type="entry name" value="TPR-like_helical_dom_sf"/>
</dbReference>
<sequence>MTWVATMVLALIITLCALPAGAQQGDAAARARALELFRESAELYRQGRFADAAARLREARELHSEPLLSYNLARALEGSGDLEGAVEAYRDYLEEAPSADDAPAVRARLESLERHVAEVRALEEERERLRREGRQTPDPTPPATTRARGPDVVPWAIAGSGGAVLIAGAVVGGLALARNNDAMRAPTHAAAVEASADADSLAIAANVLLITGGLAALVGTVWGSIDLVSNAGDEEERATVSLRVGPGSLSIDGVF</sequence>
<dbReference type="RefSeq" id="WP_157069711.1">
    <property type="nucleotide sequence ID" value="NZ_CP011125.1"/>
</dbReference>
<evidence type="ECO:0000313" key="4">
    <source>
        <dbReference type="EMBL" id="AKF09783.1"/>
    </source>
</evidence>
<evidence type="ECO:0000256" key="2">
    <source>
        <dbReference type="SAM" id="Phobius"/>
    </source>
</evidence>
<keyword evidence="3" id="KW-0732">Signal</keyword>
<feature type="transmembrane region" description="Helical" evidence="2">
    <location>
        <begin position="152"/>
        <end position="177"/>
    </location>
</feature>
<keyword evidence="2" id="KW-0812">Transmembrane</keyword>
<dbReference type="Proteomes" id="UP000034883">
    <property type="component" value="Chromosome"/>
</dbReference>
<keyword evidence="2" id="KW-0472">Membrane</keyword>
<evidence type="ECO:0000256" key="3">
    <source>
        <dbReference type="SAM" id="SignalP"/>
    </source>
</evidence>
<feature type="compositionally biased region" description="Basic and acidic residues" evidence="1">
    <location>
        <begin position="123"/>
        <end position="135"/>
    </location>
</feature>
<protein>
    <submittedName>
        <fullName evidence="4">Thiol-disulfide isomerase</fullName>
    </submittedName>
</protein>
<evidence type="ECO:0000256" key="1">
    <source>
        <dbReference type="SAM" id="MobiDB-lite"/>
    </source>
</evidence>
<dbReference type="SUPFAM" id="SSF48452">
    <property type="entry name" value="TPR-like"/>
    <property type="match status" value="1"/>
</dbReference>
<dbReference type="EMBL" id="CP011125">
    <property type="protein sequence ID" value="AKF09783.1"/>
    <property type="molecule type" value="Genomic_DNA"/>
</dbReference>
<gene>
    <name evidence="4" type="ORF">DB32_006932</name>
</gene>
<dbReference type="Pfam" id="PF13432">
    <property type="entry name" value="TPR_16"/>
    <property type="match status" value="1"/>
</dbReference>
<feature type="signal peptide" evidence="3">
    <location>
        <begin position="1"/>
        <end position="22"/>
    </location>
</feature>
<dbReference type="KEGG" id="samy:DB32_006932"/>
<dbReference type="GO" id="GO:0016853">
    <property type="term" value="F:isomerase activity"/>
    <property type="evidence" value="ECO:0007669"/>
    <property type="project" value="UniProtKB-KW"/>
</dbReference>
<dbReference type="AlphaFoldDB" id="A0A0F6W855"/>
<accession>A0A0F6W855</accession>
<keyword evidence="4" id="KW-0413">Isomerase</keyword>
<reference evidence="4 5" key="1">
    <citation type="submission" date="2015-03" db="EMBL/GenBank/DDBJ databases">
        <title>Genome assembly of Sandaracinus amylolyticus DSM 53668.</title>
        <authorList>
            <person name="Sharma G."/>
            <person name="Subramanian S."/>
        </authorList>
    </citation>
    <scope>NUCLEOTIDE SEQUENCE [LARGE SCALE GENOMIC DNA]</scope>
    <source>
        <strain evidence="4 5">DSM 53668</strain>
    </source>
</reference>
<proteinExistence type="predicted"/>
<keyword evidence="5" id="KW-1185">Reference proteome</keyword>
<name>A0A0F6W855_9BACT</name>